<sequence>MDRVVLVQSRTHWRLSPLRQLTRGPWAASPSPTHPSPQRPLGSLQDIPTPATVSTVAAQEVITVR</sequence>
<gene>
    <name evidence="2" type="ORF">M9458_023623</name>
</gene>
<evidence type="ECO:0000256" key="1">
    <source>
        <dbReference type="SAM" id="MobiDB-lite"/>
    </source>
</evidence>
<evidence type="ECO:0000313" key="2">
    <source>
        <dbReference type="EMBL" id="KAL0181217.1"/>
    </source>
</evidence>
<feature type="non-terminal residue" evidence="2">
    <location>
        <position position="65"/>
    </location>
</feature>
<accession>A0ABD0Q4Q5</accession>
<organism evidence="2 3">
    <name type="scientific">Cirrhinus mrigala</name>
    <name type="common">Mrigala</name>
    <dbReference type="NCBI Taxonomy" id="683832"/>
    <lineage>
        <taxon>Eukaryota</taxon>
        <taxon>Metazoa</taxon>
        <taxon>Chordata</taxon>
        <taxon>Craniata</taxon>
        <taxon>Vertebrata</taxon>
        <taxon>Euteleostomi</taxon>
        <taxon>Actinopterygii</taxon>
        <taxon>Neopterygii</taxon>
        <taxon>Teleostei</taxon>
        <taxon>Ostariophysi</taxon>
        <taxon>Cypriniformes</taxon>
        <taxon>Cyprinidae</taxon>
        <taxon>Labeoninae</taxon>
        <taxon>Labeonini</taxon>
        <taxon>Cirrhinus</taxon>
    </lineage>
</organism>
<keyword evidence="3" id="KW-1185">Reference proteome</keyword>
<dbReference type="Proteomes" id="UP001529510">
    <property type="component" value="Unassembled WGS sequence"/>
</dbReference>
<comment type="caution">
    <text evidence="2">The sequence shown here is derived from an EMBL/GenBank/DDBJ whole genome shotgun (WGS) entry which is preliminary data.</text>
</comment>
<proteinExistence type="predicted"/>
<name>A0ABD0Q4Q5_CIRMR</name>
<dbReference type="AlphaFoldDB" id="A0ABD0Q4Q5"/>
<reference evidence="2 3" key="1">
    <citation type="submission" date="2024-05" db="EMBL/GenBank/DDBJ databases">
        <title>Genome sequencing and assembly of Indian major carp, Cirrhinus mrigala (Hamilton, 1822).</title>
        <authorList>
            <person name="Mohindra V."/>
            <person name="Chowdhury L.M."/>
            <person name="Lal K."/>
            <person name="Jena J.K."/>
        </authorList>
    </citation>
    <scope>NUCLEOTIDE SEQUENCE [LARGE SCALE GENOMIC DNA]</scope>
    <source>
        <strain evidence="2">CM1030</strain>
        <tissue evidence="2">Blood</tissue>
    </source>
</reference>
<feature type="region of interest" description="Disordered" evidence="1">
    <location>
        <begin position="19"/>
        <end position="48"/>
    </location>
</feature>
<evidence type="ECO:0000313" key="3">
    <source>
        <dbReference type="Proteomes" id="UP001529510"/>
    </source>
</evidence>
<dbReference type="EMBL" id="JAMKFB020000011">
    <property type="protein sequence ID" value="KAL0181217.1"/>
    <property type="molecule type" value="Genomic_DNA"/>
</dbReference>
<protein>
    <submittedName>
        <fullName evidence="2">Uncharacterized protein</fullName>
    </submittedName>
</protein>